<accession>A0A2T7DQT8</accession>
<evidence type="ECO:0000256" key="3">
    <source>
        <dbReference type="SAM" id="Phobius"/>
    </source>
</evidence>
<dbReference type="InterPro" id="IPR025287">
    <property type="entry name" value="WAK_GUB"/>
</dbReference>
<keyword evidence="3" id="KW-0472">Membrane</keyword>
<dbReference type="PANTHER" id="PTHR33138:SF83">
    <property type="entry name" value="OS01G0136700 PROTEIN"/>
    <property type="match status" value="1"/>
</dbReference>
<protein>
    <recommendedName>
        <fullName evidence="4">Wall-associated receptor kinase galacturonan-binding domain-containing protein</fullName>
    </recommendedName>
</protein>
<proteinExistence type="predicted"/>
<evidence type="ECO:0000256" key="2">
    <source>
        <dbReference type="ARBA" id="ARBA00022729"/>
    </source>
</evidence>
<keyword evidence="6" id="KW-1185">Reference proteome</keyword>
<dbReference type="AlphaFoldDB" id="A0A2T7DQT8"/>
<organism evidence="5 6">
    <name type="scientific">Panicum hallii var. hallii</name>
    <dbReference type="NCBI Taxonomy" id="1504633"/>
    <lineage>
        <taxon>Eukaryota</taxon>
        <taxon>Viridiplantae</taxon>
        <taxon>Streptophyta</taxon>
        <taxon>Embryophyta</taxon>
        <taxon>Tracheophyta</taxon>
        <taxon>Spermatophyta</taxon>
        <taxon>Magnoliopsida</taxon>
        <taxon>Liliopsida</taxon>
        <taxon>Poales</taxon>
        <taxon>Poaceae</taxon>
        <taxon>PACMAD clade</taxon>
        <taxon>Panicoideae</taxon>
        <taxon>Panicodae</taxon>
        <taxon>Paniceae</taxon>
        <taxon>Panicinae</taxon>
        <taxon>Panicum</taxon>
        <taxon>Panicum sect. Panicum</taxon>
    </lineage>
</organism>
<sequence>MNILAAPHSHGNCFKFLIVHLQYPTPPAVLPPAYPVPAAAAALLCPSMLLLALLLLASSTPAAAVAALNTNTSNPCAPALCGNLSIAYPFWLCPSMLLLALQLLASSTPAAAVAALNTNTSNTCAPALGGNLSIAYPFWLAGTHPPECGYKSFKVICDSQGNVSLANSFWRYRILDIFYPSNSFRAINIDLMSNDTCDLDVFFNASSDLGLSPFNISSKNQELFVLYSCDLGRRRVPPSWTRVVRSLLDGG</sequence>
<gene>
    <name evidence="5" type="ORF">GQ55_5G470300</name>
</gene>
<feature type="transmembrane region" description="Helical" evidence="3">
    <location>
        <begin position="34"/>
        <end position="56"/>
    </location>
</feature>
<evidence type="ECO:0000256" key="1">
    <source>
        <dbReference type="ARBA" id="ARBA00004167"/>
    </source>
</evidence>
<dbReference type="EMBL" id="CM009753">
    <property type="protein sequence ID" value="PUZ57942.1"/>
    <property type="molecule type" value="Genomic_DNA"/>
</dbReference>
<evidence type="ECO:0000313" key="6">
    <source>
        <dbReference type="Proteomes" id="UP000244336"/>
    </source>
</evidence>
<dbReference type="GO" id="GO:0030247">
    <property type="term" value="F:polysaccharide binding"/>
    <property type="evidence" value="ECO:0007669"/>
    <property type="project" value="InterPro"/>
</dbReference>
<feature type="domain" description="Wall-associated receptor kinase galacturonan-binding" evidence="4">
    <location>
        <begin position="124"/>
        <end position="186"/>
    </location>
</feature>
<keyword evidence="3" id="KW-0812">Transmembrane</keyword>
<keyword evidence="2" id="KW-0732">Signal</keyword>
<comment type="subcellular location">
    <subcellularLocation>
        <location evidence="1">Membrane</location>
        <topology evidence="1">Single-pass membrane protein</topology>
    </subcellularLocation>
</comment>
<keyword evidence="3" id="KW-1133">Transmembrane helix</keyword>
<evidence type="ECO:0000313" key="5">
    <source>
        <dbReference type="EMBL" id="PUZ57942.1"/>
    </source>
</evidence>
<dbReference type="Proteomes" id="UP000244336">
    <property type="component" value="Chromosome 5"/>
</dbReference>
<dbReference type="OrthoDB" id="657943at2759"/>
<dbReference type="Gramene" id="PUZ57942">
    <property type="protein sequence ID" value="PUZ57942"/>
    <property type="gene ID" value="GQ55_5G470300"/>
</dbReference>
<reference evidence="5 6" key="1">
    <citation type="submission" date="2018-04" db="EMBL/GenBank/DDBJ databases">
        <title>WGS assembly of Panicum hallii var. hallii HAL2.</title>
        <authorList>
            <person name="Lovell J."/>
            <person name="Jenkins J."/>
            <person name="Lowry D."/>
            <person name="Mamidi S."/>
            <person name="Sreedasyam A."/>
            <person name="Weng X."/>
            <person name="Barry K."/>
            <person name="Bonette J."/>
            <person name="Campitelli B."/>
            <person name="Daum C."/>
            <person name="Gordon S."/>
            <person name="Gould B."/>
            <person name="Lipzen A."/>
            <person name="MacQueen A."/>
            <person name="Palacio-Mejia J."/>
            <person name="Plott C."/>
            <person name="Shakirov E."/>
            <person name="Shu S."/>
            <person name="Yoshinaga Y."/>
            <person name="Zane M."/>
            <person name="Rokhsar D."/>
            <person name="Grimwood J."/>
            <person name="Schmutz J."/>
            <person name="Juenger T."/>
        </authorList>
    </citation>
    <scope>NUCLEOTIDE SEQUENCE [LARGE SCALE GENOMIC DNA]</scope>
    <source>
        <strain evidence="6">cv. HAL2</strain>
    </source>
</reference>
<dbReference type="PANTHER" id="PTHR33138">
    <property type="entry name" value="OS01G0690200 PROTEIN"/>
    <property type="match status" value="1"/>
</dbReference>
<name>A0A2T7DQT8_9POAL</name>
<dbReference type="STRING" id="1504633.A0A2T7DQT8"/>
<dbReference type="Pfam" id="PF13947">
    <property type="entry name" value="GUB_WAK_bind"/>
    <property type="match status" value="1"/>
</dbReference>
<evidence type="ECO:0000259" key="4">
    <source>
        <dbReference type="Pfam" id="PF13947"/>
    </source>
</evidence>
<dbReference type="GO" id="GO:0016020">
    <property type="term" value="C:membrane"/>
    <property type="evidence" value="ECO:0007669"/>
    <property type="project" value="UniProtKB-SubCell"/>
</dbReference>